<dbReference type="AlphaFoldDB" id="A0A397HWI4"/>
<dbReference type="EMBL" id="PQFF01000284">
    <property type="protein sequence ID" value="RHZ65926.1"/>
    <property type="molecule type" value="Genomic_DNA"/>
</dbReference>
<dbReference type="Proteomes" id="UP000266861">
    <property type="component" value="Unassembled WGS sequence"/>
</dbReference>
<evidence type="ECO:0000313" key="2">
    <source>
        <dbReference type="Proteomes" id="UP000266861"/>
    </source>
</evidence>
<proteinExistence type="predicted"/>
<gene>
    <name evidence="1" type="ORF">Glove_310g27</name>
</gene>
<reference evidence="1 2" key="1">
    <citation type="submission" date="2018-08" db="EMBL/GenBank/DDBJ databases">
        <title>Genome and evolution of the arbuscular mycorrhizal fungus Diversispora epigaea (formerly Glomus versiforme) and its bacterial endosymbionts.</title>
        <authorList>
            <person name="Sun X."/>
            <person name="Fei Z."/>
            <person name="Harrison M."/>
        </authorList>
    </citation>
    <scope>NUCLEOTIDE SEQUENCE [LARGE SCALE GENOMIC DNA]</scope>
    <source>
        <strain evidence="1 2">IT104</strain>
    </source>
</reference>
<evidence type="ECO:0000313" key="1">
    <source>
        <dbReference type="EMBL" id="RHZ65926.1"/>
    </source>
</evidence>
<keyword evidence="2" id="KW-1185">Reference proteome</keyword>
<sequence length="225" mass="26275">MTLISLRDARDAMLTYTVLGSLKSLMTRMIAHDEYNRISSNWLLDLNMNRNWTKIKPVLEKKLIRIVQNVERVGKEENMWFKPMRDRNRCHAVMMLRYSVAKECKRIGEFDPILIRKVADHLWNTSTSQEKLEYANLAQRTTYPPPEIDEVLNCLCGTITDAVSVRYLDILLQRIGEFNATLVGQATNHLWKNSITQEKAEYFNLAHFFATEYLIGIHYGRPYAS</sequence>
<comment type="caution">
    <text evidence="1">The sequence shown here is derived from an EMBL/GenBank/DDBJ whole genome shotgun (WGS) entry which is preliminary data.</text>
</comment>
<protein>
    <submittedName>
        <fullName evidence="1">Uncharacterized protein</fullName>
    </submittedName>
</protein>
<accession>A0A397HWI4</accession>
<name>A0A397HWI4_9GLOM</name>
<organism evidence="1 2">
    <name type="scientific">Diversispora epigaea</name>
    <dbReference type="NCBI Taxonomy" id="1348612"/>
    <lineage>
        <taxon>Eukaryota</taxon>
        <taxon>Fungi</taxon>
        <taxon>Fungi incertae sedis</taxon>
        <taxon>Mucoromycota</taxon>
        <taxon>Glomeromycotina</taxon>
        <taxon>Glomeromycetes</taxon>
        <taxon>Diversisporales</taxon>
        <taxon>Diversisporaceae</taxon>
        <taxon>Diversispora</taxon>
    </lineage>
</organism>